<dbReference type="PROSITE" id="PS50928">
    <property type="entry name" value="ABC_TM1"/>
    <property type="match status" value="1"/>
</dbReference>
<dbReference type="PANTHER" id="PTHR43470">
    <property type="entry name" value="PHOSPHATE TRANSPORT SYSTEM PERMEASE PROTEIN PSTA-RELATED"/>
    <property type="match status" value="1"/>
</dbReference>
<gene>
    <name evidence="12" type="primary">pstA</name>
    <name evidence="12" type="ORF">QWI16_11935</name>
</gene>
<sequence>MKDWFKSGAPWIWLNGGAVALCIVMVVGLLGLIAIRGFGHFWPADVLQTTIIDKNGNEHRILGEEVRSEVIPSAVARDGGYQVPDDVELVTRYLIKQGNRDVSARDFNWYLETGMGEWEYPADAMVIERREWGNFYGFPLELKENGETLVTTSSPEFWQELSERVERSVELHHEINHIEKVDIGRINHSLERIRLERRRLQLQGADSATMAEAEAQFAERRAELDAQYQQVKAERDALYEQLERDALVARVASGTQVTIALHNIVRVTRPNDMGVFAKLGQYLERFWEFLTDEPREANTEGGIFPAIFGTVTMVMVMSIIVTPFGVLAAIYLREYAKQGPVLRLIRISVYNLAGVPSIVYGVFGLGFFVYFLGGSIDELFYPESLPAPTFGTPGLFWASLTLALLTLPVVIVSTEEGLSRIPTTIRQGSLALGATKAETLWKVVVPLATPAMMTGLILAIARAAGEVAPLMLVGVVKLAPSLPIDGNYPYLHLDQKIMHLGFHIYDVGFQSPNVEAARPLVYATALTLVLLIIVLNLTAIRIRNSLREKYRSASD</sequence>
<feature type="transmembrane region" description="Helical" evidence="9">
    <location>
        <begin position="396"/>
        <end position="418"/>
    </location>
</feature>
<comment type="similarity">
    <text evidence="2 9">Belongs to the binding-protein-dependent transport system permease family. CysTW subfamily.</text>
</comment>
<comment type="subcellular location">
    <subcellularLocation>
        <location evidence="9">Cell inner membrane</location>
        <topology evidence="9">Multi-pass membrane protein</topology>
    </subcellularLocation>
    <subcellularLocation>
        <location evidence="1">Cell membrane</location>
        <topology evidence="1">Multi-pass membrane protein</topology>
    </subcellularLocation>
</comment>
<accession>A0ABT8TFK5</accession>
<evidence type="ECO:0000256" key="5">
    <source>
        <dbReference type="ARBA" id="ARBA00022475"/>
    </source>
</evidence>
<comment type="caution">
    <text evidence="12">The sequence shown here is derived from an EMBL/GenBank/DDBJ whole genome shotgun (WGS) entry which is preliminary data.</text>
</comment>
<keyword evidence="13" id="KW-1185">Reference proteome</keyword>
<evidence type="ECO:0000256" key="9">
    <source>
        <dbReference type="RuleBase" id="RU363043"/>
    </source>
</evidence>
<evidence type="ECO:0000256" key="7">
    <source>
        <dbReference type="ARBA" id="ARBA00022989"/>
    </source>
</evidence>
<evidence type="ECO:0000256" key="8">
    <source>
        <dbReference type="ARBA" id="ARBA00023136"/>
    </source>
</evidence>
<dbReference type="RefSeq" id="WP_302713411.1">
    <property type="nucleotide sequence ID" value="NZ_JAULRT010000059.1"/>
</dbReference>
<dbReference type="InterPro" id="IPR005672">
    <property type="entry name" value="Phosphate_PstA"/>
</dbReference>
<feature type="coiled-coil region" evidence="10">
    <location>
        <begin position="210"/>
        <end position="241"/>
    </location>
</feature>
<evidence type="ECO:0000256" key="1">
    <source>
        <dbReference type="ARBA" id="ARBA00004651"/>
    </source>
</evidence>
<evidence type="ECO:0000313" key="13">
    <source>
        <dbReference type="Proteomes" id="UP001168380"/>
    </source>
</evidence>
<dbReference type="PANTHER" id="PTHR43470:SF6">
    <property type="entry name" value="PHOSPHATE TRANSPORT SYSTEM PERMEASE PROTEIN PSTA"/>
    <property type="match status" value="1"/>
</dbReference>
<keyword evidence="4" id="KW-0813">Transport</keyword>
<keyword evidence="7 9" id="KW-1133">Transmembrane helix</keyword>
<keyword evidence="8 9" id="KW-0472">Membrane</keyword>
<dbReference type="NCBIfam" id="TIGR00974">
    <property type="entry name" value="3a0107s02c"/>
    <property type="match status" value="1"/>
</dbReference>
<evidence type="ECO:0000256" key="2">
    <source>
        <dbReference type="ARBA" id="ARBA00007069"/>
    </source>
</evidence>
<name>A0ABT8TFK5_9GAMM</name>
<dbReference type="Proteomes" id="UP001168380">
    <property type="component" value="Unassembled WGS sequence"/>
</dbReference>
<protein>
    <recommendedName>
        <fullName evidence="3 9">Phosphate transport system permease protein PstA</fullName>
    </recommendedName>
</protein>
<evidence type="ECO:0000256" key="10">
    <source>
        <dbReference type="SAM" id="Coils"/>
    </source>
</evidence>
<feature type="domain" description="ABC transmembrane type-1" evidence="11">
    <location>
        <begin position="307"/>
        <end position="539"/>
    </location>
</feature>
<proteinExistence type="inferred from homology"/>
<dbReference type="InterPro" id="IPR035906">
    <property type="entry name" value="MetI-like_sf"/>
</dbReference>
<evidence type="ECO:0000256" key="4">
    <source>
        <dbReference type="ARBA" id="ARBA00022448"/>
    </source>
</evidence>
<dbReference type="Gene3D" id="1.10.3720.10">
    <property type="entry name" value="MetI-like"/>
    <property type="match status" value="1"/>
</dbReference>
<keyword evidence="6 9" id="KW-0812">Transmembrane</keyword>
<dbReference type="InterPro" id="IPR000515">
    <property type="entry name" value="MetI-like"/>
</dbReference>
<feature type="transmembrane region" description="Helical" evidence="9">
    <location>
        <begin position="12"/>
        <end position="35"/>
    </location>
</feature>
<keyword evidence="10" id="KW-0175">Coiled coil</keyword>
<reference evidence="12" key="1">
    <citation type="submission" date="2023-07" db="EMBL/GenBank/DDBJ databases">
        <title>Gilvimarinus algae sp. nov., isolated from the surface of Kelp.</title>
        <authorList>
            <person name="Sun Y.Y."/>
            <person name="Gong Y."/>
            <person name="Du Z.J."/>
        </authorList>
    </citation>
    <scope>NUCLEOTIDE SEQUENCE</scope>
    <source>
        <strain evidence="12">SDUM040014</strain>
    </source>
</reference>
<dbReference type="CDD" id="cd06261">
    <property type="entry name" value="TM_PBP2"/>
    <property type="match status" value="1"/>
</dbReference>
<feature type="transmembrane region" description="Helical" evidence="9">
    <location>
        <begin position="520"/>
        <end position="542"/>
    </location>
</feature>
<feature type="transmembrane region" description="Helical" evidence="9">
    <location>
        <begin position="439"/>
        <end position="461"/>
    </location>
</feature>
<evidence type="ECO:0000256" key="6">
    <source>
        <dbReference type="ARBA" id="ARBA00022692"/>
    </source>
</evidence>
<feature type="transmembrane region" description="Helical" evidence="9">
    <location>
        <begin position="352"/>
        <end position="376"/>
    </location>
</feature>
<feature type="transmembrane region" description="Helical" evidence="9">
    <location>
        <begin position="303"/>
        <end position="332"/>
    </location>
</feature>
<evidence type="ECO:0000313" key="12">
    <source>
        <dbReference type="EMBL" id="MDO3382879.1"/>
    </source>
</evidence>
<dbReference type="Pfam" id="PF00528">
    <property type="entry name" value="BPD_transp_1"/>
    <property type="match status" value="1"/>
</dbReference>
<organism evidence="12 13">
    <name type="scientific">Gilvimarinus algae</name>
    <dbReference type="NCBI Taxonomy" id="3058037"/>
    <lineage>
        <taxon>Bacteria</taxon>
        <taxon>Pseudomonadati</taxon>
        <taxon>Pseudomonadota</taxon>
        <taxon>Gammaproteobacteria</taxon>
        <taxon>Cellvibrionales</taxon>
        <taxon>Cellvibrionaceae</taxon>
        <taxon>Gilvimarinus</taxon>
    </lineage>
</organism>
<keyword evidence="5 9" id="KW-1003">Cell membrane</keyword>
<dbReference type="EMBL" id="JAULRT010000059">
    <property type="protein sequence ID" value="MDO3382879.1"/>
    <property type="molecule type" value="Genomic_DNA"/>
</dbReference>
<evidence type="ECO:0000256" key="3">
    <source>
        <dbReference type="ARBA" id="ARBA00016864"/>
    </source>
</evidence>
<evidence type="ECO:0000259" key="11">
    <source>
        <dbReference type="PROSITE" id="PS50928"/>
    </source>
</evidence>
<dbReference type="SUPFAM" id="SSF161098">
    <property type="entry name" value="MetI-like"/>
    <property type="match status" value="1"/>
</dbReference>